<keyword evidence="3" id="KW-0966">Cell projection</keyword>
<dbReference type="Pfam" id="PF05130">
    <property type="entry name" value="FlgN"/>
    <property type="match status" value="1"/>
</dbReference>
<keyword evidence="3" id="KW-0282">Flagellum</keyword>
<keyword evidence="1" id="KW-1005">Bacterial flagellum biogenesis</keyword>
<dbReference type="EMBL" id="JBBMEX010000009">
    <property type="protein sequence ID" value="MEQ2558123.1"/>
    <property type="molecule type" value="Genomic_DNA"/>
</dbReference>
<dbReference type="Proteomes" id="UP001454489">
    <property type="component" value="Unassembled WGS sequence"/>
</dbReference>
<keyword evidence="2" id="KW-0175">Coiled coil</keyword>
<gene>
    <name evidence="3" type="primary">flgN</name>
    <name evidence="3" type="ORF">WMO43_09610</name>
</gene>
<reference evidence="3 4" key="1">
    <citation type="submission" date="2024-03" db="EMBL/GenBank/DDBJ databases">
        <title>Human intestinal bacterial collection.</title>
        <authorList>
            <person name="Pauvert C."/>
            <person name="Hitch T.C.A."/>
            <person name="Clavel T."/>
        </authorList>
    </citation>
    <scope>NUCLEOTIDE SEQUENCE [LARGE SCALE GENOMIC DNA]</scope>
    <source>
        <strain evidence="3 4">CLA-AA-H185</strain>
    </source>
</reference>
<dbReference type="RefSeq" id="WP_177962130.1">
    <property type="nucleotide sequence ID" value="NZ_JBBMEX010000009.1"/>
</dbReference>
<dbReference type="InterPro" id="IPR036679">
    <property type="entry name" value="FlgN-like_sf"/>
</dbReference>
<evidence type="ECO:0000256" key="1">
    <source>
        <dbReference type="ARBA" id="ARBA00022795"/>
    </source>
</evidence>
<protein>
    <submittedName>
        <fullName evidence="3">Flagellar export chaperone FlgN</fullName>
    </submittedName>
</protein>
<proteinExistence type="predicted"/>
<keyword evidence="3" id="KW-0969">Cilium</keyword>
<sequence length="159" mass="18709">MQENSYIQVLIQSLHQKVEALDSIIEKNQEQYEILSAEEADMDAFEKNIDEKSQYIDKIVFLDDGFEEIYTRVKEELDGNRAAYTEEIQKMKDLISMITERSMKIQVQEQRNKELAGMQFSKARKKIRQVKAGNKAATQYYKNMQQMDAIPPQFLDKKK</sequence>
<evidence type="ECO:0000313" key="4">
    <source>
        <dbReference type="Proteomes" id="UP001454489"/>
    </source>
</evidence>
<name>A0ABV1HEI1_9FIRM</name>
<keyword evidence="4" id="KW-1185">Reference proteome</keyword>
<evidence type="ECO:0000256" key="2">
    <source>
        <dbReference type="SAM" id="Coils"/>
    </source>
</evidence>
<accession>A0ABV1HEI1</accession>
<comment type="caution">
    <text evidence="3">The sequence shown here is derived from an EMBL/GenBank/DDBJ whole genome shotgun (WGS) entry which is preliminary data.</text>
</comment>
<evidence type="ECO:0000313" key="3">
    <source>
        <dbReference type="EMBL" id="MEQ2558123.1"/>
    </source>
</evidence>
<dbReference type="SUPFAM" id="SSF140566">
    <property type="entry name" value="FlgN-like"/>
    <property type="match status" value="1"/>
</dbReference>
<feature type="coiled-coil region" evidence="2">
    <location>
        <begin position="11"/>
        <end position="38"/>
    </location>
</feature>
<organism evidence="3 4">
    <name type="scientific">Maccoyibacter intestinihominis</name>
    <dbReference type="NCBI Taxonomy" id="3133499"/>
    <lineage>
        <taxon>Bacteria</taxon>
        <taxon>Bacillati</taxon>
        <taxon>Bacillota</taxon>
        <taxon>Clostridia</taxon>
        <taxon>Lachnospirales</taxon>
        <taxon>Lachnospiraceae</taxon>
        <taxon>Maccoyibacter</taxon>
    </lineage>
</organism>
<dbReference type="InterPro" id="IPR007809">
    <property type="entry name" value="FlgN-like"/>
</dbReference>